<evidence type="ECO:0000313" key="4">
    <source>
        <dbReference type="Proteomes" id="UP000243207"/>
    </source>
</evidence>
<reference evidence="4" key="1">
    <citation type="submission" date="2016-10" db="EMBL/GenBank/DDBJ databases">
        <authorList>
            <person name="Varghese N."/>
            <person name="Submissions S."/>
        </authorList>
    </citation>
    <scope>NUCLEOTIDE SEQUENCE [LARGE SCALE GENOMIC DNA]</scope>
    <source>
        <strain evidence="4">NRRL B-51270</strain>
    </source>
</reference>
<evidence type="ECO:0000313" key="3">
    <source>
        <dbReference type="EMBL" id="SDS07556.1"/>
    </source>
</evidence>
<protein>
    <submittedName>
        <fullName evidence="3">Uncharacterized protein</fullName>
    </submittedName>
</protein>
<dbReference type="EMBL" id="LT629736">
    <property type="protein sequence ID" value="SDS07556.1"/>
    <property type="molecule type" value="Genomic_DNA"/>
</dbReference>
<dbReference type="Proteomes" id="UP000243207">
    <property type="component" value="Chromosome I"/>
</dbReference>
<gene>
    <name evidence="3" type="ORF">SAMN05216421_0861</name>
</gene>
<keyword evidence="4" id="KW-1185">Reference proteome</keyword>
<keyword evidence="2" id="KW-0812">Transmembrane</keyword>
<accession>A0A1H1P8F1</accession>
<dbReference type="AlphaFoldDB" id="A0A1H1P8F1"/>
<feature type="region of interest" description="Disordered" evidence="1">
    <location>
        <begin position="54"/>
        <end position="89"/>
    </location>
</feature>
<evidence type="ECO:0000256" key="1">
    <source>
        <dbReference type="SAM" id="MobiDB-lite"/>
    </source>
</evidence>
<feature type="transmembrane region" description="Helical" evidence="2">
    <location>
        <begin position="21"/>
        <end position="43"/>
    </location>
</feature>
<organism evidence="3 4">
    <name type="scientific">Halopseudomonas xinjiangensis</name>
    <dbReference type="NCBI Taxonomy" id="487184"/>
    <lineage>
        <taxon>Bacteria</taxon>
        <taxon>Pseudomonadati</taxon>
        <taxon>Pseudomonadota</taxon>
        <taxon>Gammaproteobacteria</taxon>
        <taxon>Pseudomonadales</taxon>
        <taxon>Pseudomonadaceae</taxon>
        <taxon>Halopseudomonas</taxon>
    </lineage>
</organism>
<sequence length="229" mass="25997">MHSDWDDAPQRIRKRKDTRRFAAVLLAVAVSVAVALLVGQAYLTSGRPILTSWQTERAPQVPPLPTSRTDAPSVAITKPSHPPPQKTPEELFREQVERDRQRAATRQTEFNDSNYVPKRSINVIPAVAEVQRVATRSNSRPMGLTGTGHATVNWQDARGRRSSWQTTFTYRNSTIDNTTFCLNVGKGSIPYRSCRKGAREWLKAKCRTKQPLNDGWRDMYCHAYQAYRT</sequence>
<keyword evidence="2" id="KW-0472">Membrane</keyword>
<evidence type="ECO:0000256" key="2">
    <source>
        <dbReference type="SAM" id="Phobius"/>
    </source>
</evidence>
<keyword evidence="2" id="KW-1133">Transmembrane helix</keyword>
<name>A0A1H1P8F1_9GAMM</name>
<proteinExistence type="predicted"/>